<dbReference type="Proteomes" id="UP000193411">
    <property type="component" value="Unassembled WGS sequence"/>
</dbReference>
<organism evidence="2 3">
    <name type="scientific">Catenaria anguillulae PL171</name>
    <dbReference type="NCBI Taxonomy" id="765915"/>
    <lineage>
        <taxon>Eukaryota</taxon>
        <taxon>Fungi</taxon>
        <taxon>Fungi incertae sedis</taxon>
        <taxon>Blastocladiomycota</taxon>
        <taxon>Blastocladiomycetes</taxon>
        <taxon>Blastocladiales</taxon>
        <taxon>Catenariaceae</taxon>
        <taxon>Catenaria</taxon>
    </lineage>
</organism>
<name>A0A1Y2HBB5_9FUNG</name>
<reference evidence="2 3" key="1">
    <citation type="submission" date="2016-07" db="EMBL/GenBank/DDBJ databases">
        <title>Pervasive Adenine N6-methylation of Active Genes in Fungi.</title>
        <authorList>
            <consortium name="DOE Joint Genome Institute"/>
            <person name="Mondo S.J."/>
            <person name="Dannebaum R.O."/>
            <person name="Kuo R.C."/>
            <person name="Labutti K."/>
            <person name="Haridas S."/>
            <person name="Kuo A."/>
            <person name="Salamov A."/>
            <person name="Ahrendt S.R."/>
            <person name="Lipzen A."/>
            <person name="Sullivan W."/>
            <person name="Andreopoulos W.B."/>
            <person name="Clum A."/>
            <person name="Lindquist E."/>
            <person name="Daum C."/>
            <person name="Ramamoorthy G.K."/>
            <person name="Gryganskyi A."/>
            <person name="Culley D."/>
            <person name="Magnuson J.K."/>
            <person name="James T.Y."/>
            <person name="O'Malley M.A."/>
            <person name="Stajich J.E."/>
            <person name="Spatafora J.W."/>
            <person name="Visel A."/>
            <person name="Grigoriev I.V."/>
        </authorList>
    </citation>
    <scope>NUCLEOTIDE SEQUENCE [LARGE SCALE GENOMIC DNA]</scope>
    <source>
        <strain evidence="2 3">PL171</strain>
    </source>
</reference>
<dbReference type="InterPro" id="IPR022709">
    <property type="entry name" value="SCAI"/>
</dbReference>
<dbReference type="STRING" id="765915.A0A1Y2HBB5"/>
<sequence length="561" mass="63780">MSATTSTVVSANDPPARIAEEFSTLLNRAQELFVGLYDLPTYSSPAVWKPYFQRAFSSFTRLWKFQQLHRVVLEREDVCGLKRHEVGEIASKIGQLYYNYYTRTSETGYLLDAYTFFEAVWDRKYFDKVMDTRLPSVASKRLRFCARFMIVCLLLNRWDRVQVLVVEMKRYVDLFAEVLDPMDKDGWRKTYSDMAALVDALSRSAHGVNLLDRIPPNLRLPILALDASARESASRGLVGEAVICCSWPEQVKFSDFSIDLYRIQQTLERDPVKCNPNDVKDPDCPRKYSLYMPSVSNILAHLSCSLKELQTPQYLLFYFSGPGSASYTSSTTTSTAASPTSSTMPPLSPGPTSVDLMQCGLDMRPVPPGAENNHEDRLHVTDLFAYLRRPFVGIIDSPAAHKVPKIYSAPFMFLMSPQEHPAERKDLDTRRNGSLFTSFLAHPVVALADLCRLGAIDAKAWDAANEVVRQWHAALVETLVKHSDSPKLLMDLVHDDYTQRLIVRFVICRVVLTHHVHFVKTTELPCCHPDLPDVLWIDLEVISRDKLSKVLQVLDVQQQFR</sequence>
<protein>
    <submittedName>
        <fullName evidence="2">Protein SCAI</fullName>
    </submittedName>
</protein>
<evidence type="ECO:0000256" key="1">
    <source>
        <dbReference type="SAM" id="MobiDB-lite"/>
    </source>
</evidence>
<dbReference type="AlphaFoldDB" id="A0A1Y2HBB5"/>
<dbReference type="PANTHER" id="PTHR21243">
    <property type="entry name" value="PROTEIN SCAI"/>
    <property type="match status" value="1"/>
</dbReference>
<proteinExistence type="predicted"/>
<dbReference type="Pfam" id="PF12070">
    <property type="entry name" value="SCAI"/>
    <property type="match status" value="1"/>
</dbReference>
<accession>A0A1Y2HBB5</accession>
<dbReference type="OrthoDB" id="525027at2759"/>
<dbReference type="GO" id="GO:0006351">
    <property type="term" value="P:DNA-templated transcription"/>
    <property type="evidence" value="ECO:0007669"/>
    <property type="project" value="InterPro"/>
</dbReference>
<dbReference type="EMBL" id="MCFL01000054">
    <property type="protein sequence ID" value="ORZ31887.1"/>
    <property type="molecule type" value="Genomic_DNA"/>
</dbReference>
<evidence type="ECO:0000313" key="3">
    <source>
        <dbReference type="Proteomes" id="UP000193411"/>
    </source>
</evidence>
<evidence type="ECO:0000313" key="2">
    <source>
        <dbReference type="EMBL" id="ORZ31887.1"/>
    </source>
</evidence>
<dbReference type="GO" id="GO:0003714">
    <property type="term" value="F:transcription corepressor activity"/>
    <property type="evidence" value="ECO:0007669"/>
    <property type="project" value="InterPro"/>
</dbReference>
<gene>
    <name evidence="2" type="ORF">BCR44DRAFT_1515876</name>
</gene>
<comment type="caution">
    <text evidence="2">The sequence shown here is derived from an EMBL/GenBank/DDBJ whole genome shotgun (WGS) entry which is preliminary data.</text>
</comment>
<feature type="region of interest" description="Disordered" evidence="1">
    <location>
        <begin position="329"/>
        <end position="350"/>
    </location>
</feature>
<keyword evidence="3" id="KW-1185">Reference proteome</keyword>